<dbReference type="InterPro" id="IPR036086">
    <property type="entry name" value="ParB/Sulfiredoxin_sf"/>
</dbReference>
<dbReference type="CDD" id="cd16393">
    <property type="entry name" value="SPO0J_N"/>
    <property type="match status" value="1"/>
</dbReference>
<gene>
    <name evidence="5" type="ordered locus">Dtox_2422</name>
</gene>
<accession>C8W0H8</accession>
<dbReference type="NCBIfam" id="TIGR00180">
    <property type="entry name" value="parB_part"/>
    <property type="match status" value="1"/>
</dbReference>
<evidence type="ECO:0000256" key="2">
    <source>
        <dbReference type="ARBA" id="ARBA00022829"/>
    </source>
</evidence>
<dbReference type="RefSeq" id="WP_015757934.1">
    <property type="nucleotide sequence ID" value="NC_013216.1"/>
</dbReference>
<keyword evidence="2" id="KW-0159">Chromosome partition</keyword>
<evidence type="ECO:0000256" key="1">
    <source>
        <dbReference type="ARBA" id="ARBA00006295"/>
    </source>
</evidence>
<dbReference type="InterPro" id="IPR003115">
    <property type="entry name" value="ParB_N"/>
</dbReference>
<dbReference type="Proteomes" id="UP000002217">
    <property type="component" value="Chromosome"/>
</dbReference>
<dbReference type="GO" id="GO:0005694">
    <property type="term" value="C:chromosome"/>
    <property type="evidence" value="ECO:0007669"/>
    <property type="project" value="TreeGrafter"/>
</dbReference>
<dbReference type="PANTHER" id="PTHR33375">
    <property type="entry name" value="CHROMOSOME-PARTITIONING PROTEIN PARB-RELATED"/>
    <property type="match status" value="1"/>
</dbReference>
<dbReference type="Gene3D" id="1.10.10.2830">
    <property type="match status" value="1"/>
</dbReference>
<dbReference type="GO" id="GO:0003677">
    <property type="term" value="F:DNA binding"/>
    <property type="evidence" value="ECO:0007669"/>
    <property type="project" value="UniProtKB-KW"/>
</dbReference>
<dbReference type="InterPro" id="IPR041468">
    <property type="entry name" value="HTH_ParB/Spo0J"/>
</dbReference>
<dbReference type="FunFam" id="3.90.1530.30:FF:000001">
    <property type="entry name" value="Chromosome partitioning protein ParB"/>
    <property type="match status" value="1"/>
</dbReference>
<organism evidence="5 6">
    <name type="scientific">Desulfofarcimen acetoxidans (strain ATCC 49208 / DSM 771 / KCTC 5769 / VKM B-1644 / 5575)</name>
    <name type="common">Desulfotomaculum acetoxidans</name>
    <dbReference type="NCBI Taxonomy" id="485916"/>
    <lineage>
        <taxon>Bacteria</taxon>
        <taxon>Bacillati</taxon>
        <taxon>Bacillota</taxon>
        <taxon>Clostridia</taxon>
        <taxon>Eubacteriales</taxon>
        <taxon>Peptococcaceae</taxon>
        <taxon>Desulfofarcimen</taxon>
    </lineage>
</organism>
<dbReference type="GO" id="GO:0007059">
    <property type="term" value="P:chromosome segregation"/>
    <property type="evidence" value="ECO:0007669"/>
    <property type="project" value="UniProtKB-KW"/>
</dbReference>
<evidence type="ECO:0000256" key="3">
    <source>
        <dbReference type="ARBA" id="ARBA00023125"/>
    </source>
</evidence>
<name>C8W0H8_DESAS</name>
<dbReference type="AlphaFoldDB" id="C8W0H8"/>
<dbReference type="EMBL" id="CP001720">
    <property type="protein sequence ID" value="ACV63233.1"/>
    <property type="molecule type" value="Genomic_DNA"/>
</dbReference>
<keyword evidence="6" id="KW-1185">Reference proteome</keyword>
<dbReference type="eggNOG" id="COG1475">
    <property type="taxonomic scope" value="Bacteria"/>
</dbReference>
<proteinExistence type="inferred from homology"/>
<dbReference type="Pfam" id="PF02195">
    <property type="entry name" value="ParB_N"/>
    <property type="match status" value="1"/>
</dbReference>
<dbReference type="InterPro" id="IPR050336">
    <property type="entry name" value="Chromosome_partition/occlusion"/>
</dbReference>
<dbReference type="PANTHER" id="PTHR33375:SF1">
    <property type="entry name" value="CHROMOSOME-PARTITIONING PROTEIN PARB-RELATED"/>
    <property type="match status" value="1"/>
</dbReference>
<dbReference type="Gene3D" id="3.90.1530.30">
    <property type="match status" value="1"/>
</dbReference>
<keyword evidence="3" id="KW-0238">DNA-binding</keyword>
<sequence>MSGTNRADKVVSLFLTSSTGSQVKELPLGKVNPRTNQPRKTFNDKKIGELAESIRERGVLQPIRVRPNGSGMYEIIAGERRWRACNLIGLKTIPAVITEGVKDIEVMAEALIENIQREDLVAFEKAMAIKEMIECQLALTGKKMTLEAAGKMLGLTRQRVCQYLGILKLPEHILEKFCQSDLNEMHARALIMLRGLIELQEKLIDDIETMGLSGQQAIEWAQQYLSDVPVKTSVHNLVSKSDKQMNKLKKDWPNMTAQQQIACRKELGELQKRIQNTLNELKKPE</sequence>
<evidence type="ECO:0000313" key="6">
    <source>
        <dbReference type="Proteomes" id="UP000002217"/>
    </source>
</evidence>
<dbReference type="KEGG" id="dae:Dtox_2422"/>
<dbReference type="SUPFAM" id="SSF110849">
    <property type="entry name" value="ParB/Sulfiredoxin"/>
    <property type="match status" value="1"/>
</dbReference>
<evidence type="ECO:0000259" key="4">
    <source>
        <dbReference type="SMART" id="SM00470"/>
    </source>
</evidence>
<evidence type="ECO:0000313" key="5">
    <source>
        <dbReference type="EMBL" id="ACV63233.1"/>
    </source>
</evidence>
<dbReference type="InterPro" id="IPR004437">
    <property type="entry name" value="ParB/RepB/Spo0J"/>
</dbReference>
<dbReference type="Pfam" id="PF17762">
    <property type="entry name" value="HTH_ParB"/>
    <property type="match status" value="1"/>
</dbReference>
<dbReference type="OrthoDB" id="9802051at2"/>
<dbReference type="HOGENOM" id="CLU_023853_0_1_9"/>
<dbReference type="STRING" id="485916.Dtox_2422"/>
<reference evidence="5 6" key="1">
    <citation type="journal article" date="2009" name="Stand. Genomic Sci.">
        <title>Complete genome sequence of Desulfotomaculum acetoxidans type strain (5575).</title>
        <authorList>
            <person name="Spring S."/>
            <person name="Lapidus A."/>
            <person name="Schroder M."/>
            <person name="Gleim D."/>
            <person name="Sims D."/>
            <person name="Meincke L."/>
            <person name="Glavina Del Rio T."/>
            <person name="Tice H."/>
            <person name="Copeland A."/>
            <person name="Cheng J.F."/>
            <person name="Lucas S."/>
            <person name="Chen F."/>
            <person name="Nolan M."/>
            <person name="Bruce D."/>
            <person name="Goodwin L."/>
            <person name="Pitluck S."/>
            <person name="Ivanova N."/>
            <person name="Mavromatis K."/>
            <person name="Mikhailova N."/>
            <person name="Pati A."/>
            <person name="Chen A."/>
            <person name="Palaniappan K."/>
            <person name="Land M."/>
            <person name="Hauser L."/>
            <person name="Chang Y.J."/>
            <person name="Jeffries C.D."/>
            <person name="Chain P."/>
            <person name="Saunders E."/>
            <person name="Brettin T."/>
            <person name="Detter J.C."/>
            <person name="Goker M."/>
            <person name="Bristow J."/>
            <person name="Eisen J.A."/>
            <person name="Markowitz V."/>
            <person name="Hugenholtz P."/>
            <person name="Kyrpides N.C."/>
            <person name="Klenk H.P."/>
            <person name="Han C."/>
        </authorList>
    </citation>
    <scope>NUCLEOTIDE SEQUENCE [LARGE SCALE GENOMIC DNA]</scope>
    <source>
        <strain evidence="6">ATCC 49208 / DSM 771 / VKM B-1644</strain>
    </source>
</reference>
<feature type="domain" description="ParB-like N-terminal" evidence="4">
    <location>
        <begin position="24"/>
        <end position="115"/>
    </location>
</feature>
<comment type="similarity">
    <text evidence="1">Belongs to the ParB family.</text>
</comment>
<protein>
    <submittedName>
        <fullName evidence="5">ParB-like partition protein</fullName>
    </submittedName>
</protein>
<dbReference type="SMART" id="SM00470">
    <property type="entry name" value="ParB"/>
    <property type="match status" value="1"/>
</dbReference>
<dbReference type="SUPFAM" id="SSF109709">
    <property type="entry name" value="KorB DNA-binding domain-like"/>
    <property type="match status" value="1"/>
</dbReference>